<reference evidence="2" key="2">
    <citation type="journal article" date="2015" name="Data Brief">
        <title>Shoot transcriptome of the giant reed, Arundo donax.</title>
        <authorList>
            <person name="Barrero R.A."/>
            <person name="Guerrero F.D."/>
            <person name="Moolhuijzen P."/>
            <person name="Goolsby J.A."/>
            <person name="Tidwell J."/>
            <person name="Bellgard S.E."/>
            <person name="Bellgard M.I."/>
        </authorList>
    </citation>
    <scope>NUCLEOTIDE SEQUENCE</scope>
    <source>
        <tissue evidence="2">Shoot tissue taken approximately 20 cm above the soil surface</tissue>
    </source>
</reference>
<reference evidence="2" key="1">
    <citation type="submission" date="2014-09" db="EMBL/GenBank/DDBJ databases">
        <authorList>
            <person name="Magalhaes I.L.F."/>
            <person name="Oliveira U."/>
            <person name="Santos F.R."/>
            <person name="Vidigal T.H.D.A."/>
            <person name="Brescovit A.D."/>
            <person name="Santos A.J."/>
        </authorList>
    </citation>
    <scope>NUCLEOTIDE SEQUENCE</scope>
    <source>
        <tissue evidence="2">Shoot tissue taken approximately 20 cm above the soil surface</tissue>
    </source>
</reference>
<organism evidence="2">
    <name type="scientific">Arundo donax</name>
    <name type="common">Giant reed</name>
    <name type="synonym">Donax arundinaceus</name>
    <dbReference type="NCBI Taxonomy" id="35708"/>
    <lineage>
        <taxon>Eukaryota</taxon>
        <taxon>Viridiplantae</taxon>
        <taxon>Streptophyta</taxon>
        <taxon>Embryophyta</taxon>
        <taxon>Tracheophyta</taxon>
        <taxon>Spermatophyta</taxon>
        <taxon>Magnoliopsida</taxon>
        <taxon>Liliopsida</taxon>
        <taxon>Poales</taxon>
        <taxon>Poaceae</taxon>
        <taxon>PACMAD clade</taxon>
        <taxon>Arundinoideae</taxon>
        <taxon>Arundineae</taxon>
        <taxon>Arundo</taxon>
    </lineage>
</organism>
<evidence type="ECO:0000256" key="1">
    <source>
        <dbReference type="SAM" id="MobiDB-lite"/>
    </source>
</evidence>
<sequence length="36" mass="4278">MELNRQLNRQRQSNLRDRFCRNENPSLASSAPPHLQ</sequence>
<proteinExistence type="predicted"/>
<accession>A0A0A9H825</accession>
<dbReference type="EMBL" id="GBRH01166900">
    <property type="protein sequence ID" value="JAE30996.1"/>
    <property type="molecule type" value="Transcribed_RNA"/>
</dbReference>
<feature type="compositionally biased region" description="Low complexity" evidence="1">
    <location>
        <begin position="1"/>
        <end position="13"/>
    </location>
</feature>
<protein>
    <submittedName>
        <fullName evidence="2">Uncharacterized protein</fullName>
    </submittedName>
</protein>
<name>A0A0A9H825_ARUDO</name>
<dbReference type="AlphaFoldDB" id="A0A0A9H825"/>
<evidence type="ECO:0000313" key="2">
    <source>
        <dbReference type="EMBL" id="JAE30996.1"/>
    </source>
</evidence>
<feature type="region of interest" description="Disordered" evidence="1">
    <location>
        <begin position="1"/>
        <end position="36"/>
    </location>
</feature>